<keyword evidence="1" id="KW-1133">Transmembrane helix</keyword>
<name>A0A915Q0N5_9BILA</name>
<reference evidence="3" key="1">
    <citation type="submission" date="2022-11" db="UniProtKB">
        <authorList>
            <consortium name="WormBaseParasite"/>
        </authorList>
    </citation>
    <scope>IDENTIFICATION</scope>
</reference>
<keyword evidence="2" id="KW-1185">Reference proteome</keyword>
<feature type="transmembrane region" description="Helical" evidence="1">
    <location>
        <begin position="40"/>
        <end position="63"/>
    </location>
</feature>
<evidence type="ECO:0000313" key="2">
    <source>
        <dbReference type="Proteomes" id="UP000887581"/>
    </source>
</evidence>
<evidence type="ECO:0000313" key="3">
    <source>
        <dbReference type="WBParaSite" id="sdigi.contig538.g8890.t1"/>
    </source>
</evidence>
<keyword evidence="1" id="KW-0472">Membrane</keyword>
<protein>
    <submittedName>
        <fullName evidence="3">Uncharacterized protein</fullName>
    </submittedName>
</protein>
<dbReference type="Proteomes" id="UP000887581">
    <property type="component" value="Unplaced"/>
</dbReference>
<accession>A0A915Q0N5</accession>
<proteinExistence type="predicted"/>
<organism evidence="2 3">
    <name type="scientific">Setaria digitata</name>
    <dbReference type="NCBI Taxonomy" id="48799"/>
    <lineage>
        <taxon>Eukaryota</taxon>
        <taxon>Metazoa</taxon>
        <taxon>Ecdysozoa</taxon>
        <taxon>Nematoda</taxon>
        <taxon>Chromadorea</taxon>
        <taxon>Rhabditida</taxon>
        <taxon>Spirurina</taxon>
        <taxon>Spiruromorpha</taxon>
        <taxon>Filarioidea</taxon>
        <taxon>Setariidae</taxon>
        <taxon>Setaria</taxon>
    </lineage>
</organism>
<evidence type="ECO:0000256" key="1">
    <source>
        <dbReference type="SAM" id="Phobius"/>
    </source>
</evidence>
<sequence length="190" mass="20997">MWRTLVQYVKVRRKHFKQRVRCGKVKEGSRGHGHKSMVHGVRAGVSLVSGLVLGVLLSVLFFLPDELIFPGSVDEESSSEYWEVVVKKATTTGINVHSQTRKVVRAGFAATELGIREKLVVILLGQSSLMVALNASIGRHVPHLQLFADISRIDGDMAVLPNLTPYRLNGQNSHMAILDLIFNMVGLCIN</sequence>
<dbReference type="AlphaFoldDB" id="A0A915Q0N5"/>
<keyword evidence="1" id="KW-0812">Transmembrane</keyword>
<dbReference type="WBParaSite" id="sdigi.contig538.g8890.t1">
    <property type="protein sequence ID" value="sdigi.contig538.g8890.t1"/>
    <property type="gene ID" value="sdigi.contig538.g8890"/>
</dbReference>